<protein>
    <recommendedName>
        <fullName evidence="4">DUF3592 domain-containing protein</fullName>
    </recommendedName>
</protein>
<proteinExistence type="predicted"/>
<accession>A0ABS3XB19</accession>
<evidence type="ECO:0000313" key="3">
    <source>
        <dbReference type="Proteomes" id="UP001519064"/>
    </source>
</evidence>
<keyword evidence="1" id="KW-0472">Membrane</keyword>
<dbReference type="Proteomes" id="UP001519064">
    <property type="component" value="Unassembled WGS sequence"/>
</dbReference>
<keyword evidence="1" id="KW-1133">Transmembrane helix</keyword>
<feature type="transmembrane region" description="Helical" evidence="1">
    <location>
        <begin position="54"/>
        <end position="73"/>
    </location>
</feature>
<organism evidence="2 3">
    <name type="scientific">Streptomyces oryzae</name>
    <dbReference type="NCBI Taxonomy" id="1434886"/>
    <lineage>
        <taxon>Bacteria</taxon>
        <taxon>Bacillati</taxon>
        <taxon>Actinomycetota</taxon>
        <taxon>Actinomycetes</taxon>
        <taxon>Kitasatosporales</taxon>
        <taxon>Streptomycetaceae</taxon>
        <taxon>Streptomyces</taxon>
    </lineage>
</organism>
<dbReference type="EMBL" id="JADKMA010000044">
    <property type="protein sequence ID" value="MBO8192262.1"/>
    <property type="molecule type" value="Genomic_DNA"/>
</dbReference>
<feature type="transmembrane region" description="Helical" evidence="1">
    <location>
        <begin position="28"/>
        <end position="47"/>
    </location>
</feature>
<evidence type="ECO:0000256" key="1">
    <source>
        <dbReference type="SAM" id="Phobius"/>
    </source>
</evidence>
<keyword evidence="1" id="KW-0812">Transmembrane</keyword>
<sequence length="198" mass="21364">MGAPLLVVGMAYGGATYAVDGGPGVSVFFGNALVVVAFLLAFATGFLYQPGHPLQPFVAIVTSVLLAAGVLGISNKVEDETLRARGESTDCRVLDVDRQVHTSTYTDSNGVTHTTTTVDYKHKLRCAGGRPDSMTLEKKYADKGERVEVTFDPRGRVDPEPTRLLERDSPWHTTAWVAPLVAIGLRLLVLLAAVVRRR</sequence>
<dbReference type="RefSeq" id="WP_209239353.1">
    <property type="nucleotide sequence ID" value="NZ_JADKMA010000044.1"/>
</dbReference>
<evidence type="ECO:0008006" key="4">
    <source>
        <dbReference type="Google" id="ProtNLM"/>
    </source>
</evidence>
<feature type="transmembrane region" description="Helical" evidence="1">
    <location>
        <begin position="175"/>
        <end position="195"/>
    </location>
</feature>
<name>A0ABS3XB19_9ACTN</name>
<reference evidence="2 3" key="1">
    <citation type="submission" date="2020-11" db="EMBL/GenBank/DDBJ databases">
        <title>Streptomyces spirodelae sp. nov., isolated from duckweed.</title>
        <authorList>
            <person name="Saimee Y."/>
            <person name="Duangmal K."/>
        </authorList>
    </citation>
    <scope>NUCLEOTIDE SEQUENCE [LARGE SCALE GENOMIC DNA]</scope>
    <source>
        <strain evidence="2 3">S16-07</strain>
    </source>
</reference>
<gene>
    <name evidence="2" type="ORF">ITI46_11375</name>
</gene>
<comment type="caution">
    <text evidence="2">The sequence shown here is derived from an EMBL/GenBank/DDBJ whole genome shotgun (WGS) entry which is preliminary data.</text>
</comment>
<keyword evidence="3" id="KW-1185">Reference proteome</keyword>
<evidence type="ECO:0000313" key="2">
    <source>
        <dbReference type="EMBL" id="MBO8192262.1"/>
    </source>
</evidence>